<keyword evidence="3" id="KW-1185">Reference proteome</keyword>
<sequence length="104" mass="11856">MNKSLKIEVAQEWSGALRSENGIEEVKKKKKKKKERDEEDDQAEEDGLNGDETPSAILFIHFSFALKLRLSFSIFFISLPHSQTDEIFYQLLARKAPLSTKSGP</sequence>
<evidence type="ECO:0000313" key="2">
    <source>
        <dbReference type="EMBL" id="PON50222.1"/>
    </source>
</evidence>
<dbReference type="EMBL" id="JXTC01000489">
    <property type="protein sequence ID" value="PON50222.1"/>
    <property type="molecule type" value="Genomic_DNA"/>
</dbReference>
<name>A0A2P5BN43_TREOI</name>
<reference evidence="3" key="1">
    <citation type="submission" date="2016-06" db="EMBL/GenBank/DDBJ databases">
        <title>Parallel loss of symbiosis genes in relatives of nitrogen-fixing non-legume Parasponia.</title>
        <authorList>
            <person name="Van Velzen R."/>
            <person name="Holmer R."/>
            <person name="Bu F."/>
            <person name="Rutten L."/>
            <person name="Van Zeijl A."/>
            <person name="Liu W."/>
            <person name="Santuari L."/>
            <person name="Cao Q."/>
            <person name="Sharma T."/>
            <person name="Shen D."/>
            <person name="Roswanjaya Y."/>
            <person name="Wardhani T."/>
            <person name="Kalhor M.S."/>
            <person name="Jansen J."/>
            <person name="Van den Hoogen J."/>
            <person name="Gungor B."/>
            <person name="Hartog M."/>
            <person name="Hontelez J."/>
            <person name="Verver J."/>
            <person name="Yang W.-C."/>
            <person name="Schijlen E."/>
            <person name="Repin R."/>
            <person name="Schilthuizen M."/>
            <person name="Schranz E."/>
            <person name="Heidstra R."/>
            <person name="Miyata K."/>
            <person name="Fedorova E."/>
            <person name="Kohlen W."/>
            <person name="Bisseling T."/>
            <person name="Smit S."/>
            <person name="Geurts R."/>
        </authorList>
    </citation>
    <scope>NUCLEOTIDE SEQUENCE [LARGE SCALE GENOMIC DNA]</scope>
    <source>
        <strain evidence="3">cv. RG33-2</strain>
    </source>
</reference>
<proteinExistence type="predicted"/>
<organism evidence="2 3">
    <name type="scientific">Trema orientale</name>
    <name type="common">Charcoal tree</name>
    <name type="synonym">Celtis orientalis</name>
    <dbReference type="NCBI Taxonomy" id="63057"/>
    <lineage>
        <taxon>Eukaryota</taxon>
        <taxon>Viridiplantae</taxon>
        <taxon>Streptophyta</taxon>
        <taxon>Embryophyta</taxon>
        <taxon>Tracheophyta</taxon>
        <taxon>Spermatophyta</taxon>
        <taxon>Magnoliopsida</taxon>
        <taxon>eudicotyledons</taxon>
        <taxon>Gunneridae</taxon>
        <taxon>Pentapetalae</taxon>
        <taxon>rosids</taxon>
        <taxon>fabids</taxon>
        <taxon>Rosales</taxon>
        <taxon>Cannabaceae</taxon>
        <taxon>Trema</taxon>
    </lineage>
</organism>
<evidence type="ECO:0000313" key="3">
    <source>
        <dbReference type="Proteomes" id="UP000237000"/>
    </source>
</evidence>
<feature type="compositionally biased region" description="Acidic residues" evidence="1">
    <location>
        <begin position="37"/>
        <end position="49"/>
    </location>
</feature>
<dbReference type="InParanoid" id="A0A2P5BN43"/>
<dbReference type="Proteomes" id="UP000237000">
    <property type="component" value="Unassembled WGS sequence"/>
</dbReference>
<dbReference type="AlphaFoldDB" id="A0A2P5BN43"/>
<evidence type="ECO:0000256" key="1">
    <source>
        <dbReference type="SAM" id="MobiDB-lite"/>
    </source>
</evidence>
<protein>
    <submittedName>
        <fullName evidence="2">Uncharacterized protein</fullName>
    </submittedName>
</protein>
<feature type="region of interest" description="Disordered" evidence="1">
    <location>
        <begin position="24"/>
        <end position="52"/>
    </location>
</feature>
<gene>
    <name evidence="2" type="ORF">TorRG33x02_315470</name>
</gene>
<comment type="caution">
    <text evidence="2">The sequence shown here is derived from an EMBL/GenBank/DDBJ whole genome shotgun (WGS) entry which is preliminary data.</text>
</comment>
<accession>A0A2P5BN43</accession>